<dbReference type="Pfam" id="PF03721">
    <property type="entry name" value="UDPG_MGDP_dh_N"/>
    <property type="match status" value="1"/>
</dbReference>
<dbReference type="PIRSF" id="PIRSF500136">
    <property type="entry name" value="UDP_ManNAc_DH"/>
    <property type="match status" value="1"/>
</dbReference>
<dbReference type="Pfam" id="PF03720">
    <property type="entry name" value="UDPG_MGDP_dh_C"/>
    <property type="match status" value="1"/>
</dbReference>
<dbReference type="GO" id="GO:0016628">
    <property type="term" value="F:oxidoreductase activity, acting on the CH-CH group of donors, NAD or NADP as acceptor"/>
    <property type="evidence" value="ECO:0007669"/>
    <property type="project" value="InterPro"/>
</dbReference>
<dbReference type="SUPFAM" id="SSF48179">
    <property type="entry name" value="6-phosphogluconate dehydrogenase C-terminal domain-like"/>
    <property type="match status" value="1"/>
</dbReference>
<dbReference type="SUPFAM" id="SSF51735">
    <property type="entry name" value="NAD(P)-binding Rossmann-fold domains"/>
    <property type="match status" value="1"/>
</dbReference>
<protein>
    <submittedName>
        <fullName evidence="5">Nucleotide sugar dehydrogenase</fullName>
    </submittedName>
</protein>
<dbReference type="GO" id="GO:0051287">
    <property type="term" value="F:NAD binding"/>
    <property type="evidence" value="ECO:0007669"/>
    <property type="project" value="InterPro"/>
</dbReference>
<keyword evidence="1" id="KW-0560">Oxidoreductase</keyword>
<keyword evidence="6" id="KW-1185">Reference proteome</keyword>
<dbReference type="GO" id="GO:0016616">
    <property type="term" value="F:oxidoreductase activity, acting on the CH-OH group of donors, NAD or NADP as acceptor"/>
    <property type="evidence" value="ECO:0007669"/>
    <property type="project" value="InterPro"/>
</dbReference>
<evidence type="ECO:0000313" key="6">
    <source>
        <dbReference type="Proteomes" id="UP000579250"/>
    </source>
</evidence>
<organism evidence="5 6">
    <name type="scientific">Actinomadura latina</name>
    <dbReference type="NCBI Taxonomy" id="163603"/>
    <lineage>
        <taxon>Bacteria</taxon>
        <taxon>Bacillati</taxon>
        <taxon>Actinomycetota</taxon>
        <taxon>Actinomycetes</taxon>
        <taxon>Streptosporangiales</taxon>
        <taxon>Thermomonosporaceae</taxon>
        <taxon>Actinomadura</taxon>
    </lineage>
</organism>
<dbReference type="InterPro" id="IPR036291">
    <property type="entry name" value="NAD(P)-bd_dom_sf"/>
</dbReference>
<evidence type="ECO:0000256" key="1">
    <source>
        <dbReference type="ARBA" id="ARBA00023002"/>
    </source>
</evidence>
<dbReference type="Gene3D" id="3.40.50.720">
    <property type="entry name" value="NAD(P)-binding Rossmann-like Domain"/>
    <property type="match status" value="2"/>
</dbReference>
<evidence type="ECO:0000256" key="3">
    <source>
        <dbReference type="PIRNR" id="PIRNR000124"/>
    </source>
</evidence>
<comment type="caution">
    <text evidence="5">The sequence shown here is derived from an EMBL/GenBank/DDBJ whole genome shotgun (WGS) entry which is preliminary data.</text>
</comment>
<dbReference type="Proteomes" id="UP000579250">
    <property type="component" value="Unassembled WGS sequence"/>
</dbReference>
<gene>
    <name evidence="5" type="ORF">HGB48_27185</name>
</gene>
<dbReference type="InterPro" id="IPR017476">
    <property type="entry name" value="UDP-Glc/GDP-Man"/>
</dbReference>
<dbReference type="GO" id="GO:0000271">
    <property type="term" value="P:polysaccharide biosynthetic process"/>
    <property type="evidence" value="ECO:0007669"/>
    <property type="project" value="InterPro"/>
</dbReference>
<name>A0A846ZA26_9ACTN</name>
<reference evidence="5 6" key="1">
    <citation type="submission" date="2020-04" db="EMBL/GenBank/DDBJ databases">
        <title>MicrobeNet Type strains.</title>
        <authorList>
            <person name="Nicholson A.C."/>
        </authorList>
    </citation>
    <scope>NUCLEOTIDE SEQUENCE [LARGE SCALE GENOMIC DNA]</scope>
    <source>
        <strain evidence="5 6">ATCC BAA-277</strain>
    </source>
</reference>
<dbReference type="InterPro" id="IPR008927">
    <property type="entry name" value="6-PGluconate_DH-like_C_sf"/>
</dbReference>
<evidence type="ECO:0000259" key="4">
    <source>
        <dbReference type="SMART" id="SM00984"/>
    </source>
</evidence>
<dbReference type="InterPro" id="IPR014027">
    <property type="entry name" value="UDP-Glc/GDP-Man_DH_C"/>
</dbReference>
<dbReference type="InterPro" id="IPR001732">
    <property type="entry name" value="UDP-Glc/GDP-Man_DH_N"/>
</dbReference>
<dbReference type="InterPro" id="IPR028359">
    <property type="entry name" value="UDP_ManNAc/GlcNAc_DH"/>
</dbReference>
<proteinExistence type="inferred from homology"/>
<evidence type="ECO:0000313" key="5">
    <source>
        <dbReference type="EMBL" id="NKZ07385.1"/>
    </source>
</evidence>
<dbReference type="RefSeq" id="WP_067629973.1">
    <property type="nucleotide sequence ID" value="NZ_JAAXPI010000053.1"/>
</dbReference>
<keyword evidence="2" id="KW-0520">NAD</keyword>
<feature type="domain" description="UDP-glucose/GDP-mannose dehydrogenase C-terminal" evidence="4">
    <location>
        <begin position="315"/>
        <end position="411"/>
    </location>
</feature>
<dbReference type="SMART" id="SM00984">
    <property type="entry name" value="UDPG_MGDP_dh_C"/>
    <property type="match status" value="1"/>
</dbReference>
<dbReference type="AlphaFoldDB" id="A0A846ZA26"/>
<sequence>MDLVVIGLGYVGLPLAREACRAGLRVGGLDRDARVVAGLKAGLSHIDDVSPAEIEEMLEAGFAPSLHEDVLDGARTVVICVPTPLSPEGGPDLTAVRGAAEAVARHLEPGTLVVLESTTYPGTTEEVVRPILETSGLVAGEEFHLAFSPERIDPGNPVYGVRNTPKIVGGLGPACASAASAFYGKFVDRVVQARGTREAEMAKLLENTYRHVNIALVNEMAVFCNELGIDLWDAIDCAATKPFGFQAFRPGPGVGGHCIPIDPNYLSYKVRSLGYPFRFVELAQEINDRMPRYVAERAQQLLNREGRALKGARVVLLGVTYKADIADQRESPARPVARRLARLGADLAFHDPFVASWDVDGAPVPHAGDDLAAALREADLAIVLADHAAYDAGTLTRHARLLFDTRGRTRDSQLDTVELL</sequence>
<dbReference type="PANTHER" id="PTHR43491">
    <property type="entry name" value="UDP-N-ACETYL-D-MANNOSAMINE DEHYDROGENASE"/>
    <property type="match status" value="1"/>
</dbReference>
<dbReference type="PANTHER" id="PTHR43491:SF1">
    <property type="entry name" value="UDP-N-ACETYL-D-MANNOSAMINE DEHYDROGENASE"/>
    <property type="match status" value="1"/>
</dbReference>
<dbReference type="SUPFAM" id="SSF52413">
    <property type="entry name" value="UDP-glucose/GDP-mannose dehydrogenase C-terminal domain"/>
    <property type="match status" value="1"/>
</dbReference>
<dbReference type="InterPro" id="IPR036220">
    <property type="entry name" value="UDP-Glc/GDP-Man_DH_C_sf"/>
</dbReference>
<evidence type="ECO:0000256" key="2">
    <source>
        <dbReference type="ARBA" id="ARBA00023027"/>
    </source>
</evidence>
<dbReference type="EMBL" id="JAAXPI010000053">
    <property type="protein sequence ID" value="NKZ07385.1"/>
    <property type="molecule type" value="Genomic_DNA"/>
</dbReference>
<comment type="similarity">
    <text evidence="3">Belongs to the UDP-glucose/GDP-mannose dehydrogenase family.</text>
</comment>
<dbReference type="InterPro" id="IPR014026">
    <property type="entry name" value="UDP-Glc/GDP-Man_DH_dimer"/>
</dbReference>
<dbReference type="Pfam" id="PF00984">
    <property type="entry name" value="UDPG_MGDP_dh"/>
    <property type="match status" value="1"/>
</dbReference>
<accession>A0A846ZA26</accession>
<dbReference type="NCBIfam" id="TIGR03026">
    <property type="entry name" value="NDP-sugDHase"/>
    <property type="match status" value="1"/>
</dbReference>
<dbReference type="PIRSF" id="PIRSF000124">
    <property type="entry name" value="UDPglc_GDPman_dh"/>
    <property type="match status" value="1"/>
</dbReference>